<sequence>MRVELLSLTQAALIIPDSTGVVYTNQVGGSECDSLEMEGSIVPIEYDIPLDNPKESLTDNLCGLFREGNPGVIDQDTAEKIQRLLNNSPFTSDVDINWKKLGASKESWLHVNLRGTLNGTVKGVSANEAVLTWPNSD</sequence>
<protein>
    <submittedName>
        <fullName evidence="1">Uncharacterized protein</fullName>
    </submittedName>
</protein>
<evidence type="ECO:0000313" key="2">
    <source>
        <dbReference type="Proteomes" id="UP000319732"/>
    </source>
</evidence>
<dbReference type="AlphaFoldDB" id="A0A545SXA8"/>
<organism evidence="1 2">
    <name type="scientific">Exilibacterium tricleocarpae</name>
    <dbReference type="NCBI Taxonomy" id="2591008"/>
    <lineage>
        <taxon>Bacteria</taxon>
        <taxon>Pseudomonadati</taxon>
        <taxon>Pseudomonadota</taxon>
        <taxon>Gammaproteobacteria</taxon>
        <taxon>Cellvibrionales</taxon>
        <taxon>Cellvibrionaceae</taxon>
        <taxon>Exilibacterium</taxon>
    </lineage>
</organism>
<proteinExistence type="predicted"/>
<dbReference type="Proteomes" id="UP000319732">
    <property type="component" value="Unassembled WGS sequence"/>
</dbReference>
<name>A0A545SXA8_9GAMM</name>
<dbReference type="InterPro" id="IPR046182">
    <property type="entry name" value="DUF6210"/>
</dbReference>
<keyword evidence="2" id="KW-1185">Reference proteome</keyword>
<comment type="caution">
    <text evidence="1">The sequence shown here is derived from an EMBL/GenBank/DDBJ whole genome shotgun (WGS) entry which is preliminary data.</text>
</comment>
<dbReference type="RefSeq" id="WP_142929240.1">
    <property type="nucleotide sequence ID" value="NZ_ML660105.1"/>
</dbReference>
<dbReference type="Pfam" id="PF19715">
    <property type="entry name" value="DUF6210"/>
    <property type="match status" value="1"/>
</dbReference>
<gene>
    <name evidence="1" type="ORF">FKG94_22675</name>
</gene>
<dbReference type="EMBL" id="VHSG01000027">
    <property type="protein sequence ID" value="TQV69602.1"/>
    <property type="molecule type" value="Genomic_DNA"/>
</dbReference>
<dbReference type="OrthoDB" id="72338at2"/>
<reference evidence="1 2" key="1">
    <citation type="submission" date="2019-06" db="EMBL/GenBank/DDBJ databases">
        <title>Whole genome sequence for Cellvibrionaceae sp. R142.</title>
        <authorList>
            <person name="Wang G."/>
        </authorList>
    </citation>
    <scope>NUCLEOTIDE SEQUENCE [LARGE SCALE GENOMIC DNA]</scope>
    <source>
        <strain evidence="1 2">R142</strain>
    </source>
</reference>
<accession>A0A545SXA8</accession>
<evidence type="ECO:0000313" key="1">
    <source>
        <dbReference type="EMBL" id="TQV69602.1"/>
    </source>
</evidence>